<dbReference type="AlphaFoldDB" id="A0A4Y1WTG7"/>
<dbReference type="GO" id="GO:1990189">
    <property type="term" value="F:protein N-terminal-serine acetyltransferase activity"/>
    <property type="evidence" value="ECO:0007669"/>
    <property type="project" value="TreeGrafter"/>
</dbReference>
<dbReference type="InterPro" id="IPR000182">
    <property type="entry name" value="GNAT_dom"/>
</dbReference>
<dbReference type="EMBL" id="AP019735">
    <property type="protein sequence ID" value="BBL03398.1"/>
    <property type="molecule type" value="Genomic_DNA"/>
</dbReference>
<gene>
    <name evidence="1" type="ORF">A5CBH24_07110</name>
</gene>
<dbReference type="SUPFAM" id="SSF55729">
    <property type="entry name" value="Acyl-CoA N-acyltransferases (Nat)"/>
    <property type="match status" value="1"/>
</dbReference>
<keyword evidence="1" id="KW-0808">Transferase</keyword>
<reference evidence="2" key="1">
    <citation type="submission" date="2019-06" db="EMBL/GenBank/DDBJ databases">
        <title>Alistipes onderdonkii subsp. vulgaris subsp. nov., Alistipes dispar sp. nov. and Alistipes communis sp. nov., isolated from human faeces, and creation of Alistipes onderdonkii subsp. onderdonkii subsp. nov.</title>
        <authorList>
            <person name="Sakamoto M."/>
            <person name="Ikeyama N."/>
            <person name="Ogata Y."/>
            <person name="Suda W."/>
            <person name="Iino T."/>
            <person name="Hattori M."/>
            <person name="Ohkuma M."/>
        </authorList>
    </citation>
    <scope>NUCLEOTIDE SEQUENCE [LARGE SCALE GENOMIC DNA]</scope>
    <source>
        <strain evidence="2">5CBH24</strain>
    </source>
</reference>
<dbReference type="InterPro" id="IPR016181">
    <property type="entry name" value="Acyl_CoA_acyltransferase"/>
</dbReference>
<dbReference type="PANTHER" id="PTHR43441">
    <property type="entry name" value="RIBOSOMAL-PROTEIN-SERINE ACETYLTRANSFERASE"/>
    <property type="match status" value="1"/>
</dbReference>
<accession>A0A4Y1WTG7</accession>
<evidence type="ECO:0000313" key="2">
    <source>
        <dbReference type="Proteomes" id="UP000318946"/>
    </source>
</evidence>
<dbReference type="GO" id="GO:0005737">
    <property type="term" value="C:cytoplasm"/>
    <property type="evidence" value="ECO:0007669"/>
    <property type="project" value="TreeGrafter"/>
</dbReference>
<keyword evidence="2" id="KW-1185">Reference proteome</keyword>
<accession>A0A4Y1XQY4</accession>
<protein>
    <submittedName>
        <fullName evidence="1">Ribosomal-protein-L7/L12-serine acetyltransferase</fullName>
    </submittedName>
</protein>
<dbReference type="OrthoDB" id="9812949at2"/>
<dbReference type="CDD" id="cd04301">
    <property type="entry name" value="NAT_SF"/>
    <property type="match status" value="1"/>
</dbReference>
<evidence type="ECO:0000313" key="1">
    <source>
        <dbReference type="EMBL" id="BBL03398.1"/>
    </source>
</evidence>
<dbReference type="PROSITE" id="PS51186">
    <property type="entry name" value="GNAT"/>
    <property type="match status" value="1"/>
</dbReference>
<name>A0A4Y1WTG7_9BACT</name>
<dbReference type="PANTHER" id="PTHR43441:SF11">
    <property type="entry name" value="RIBOSOMAL-PROTEIN-SERINE ACETYLTRANSFERASE"/>
    <property type="match status" value="1"/>
</dbReference>
<dbReference type="InterPro" id="IPR051908">
    <property type="entry name" value="Ribosomal_N-acetyltransferase"/>
</dbReference>
<dbReference type="GO" id="GO:0008999">
    <property type="term" value="F:protein-N-terminal-alanine acetyltransferase activity"/>
    <property type="evidence" value="ECO:0007669"/>
    <property type="project" value="TreeGrafter"/>
</dbReference>
<proteinExistence type="predicted"/>
<dbReference type="KEGG" id="acou:A5CBH24_07110"/>
<dbReference type="RefSeq" id="WP_141412234.1">
    <property type="nucleotide sequence ID" value="NZ_AP019735.1"/>
</dbReference>
<sequence>MKTIPILPGIALHELRTADAADIFAAIDGERAYLGRWLPFVQFTRNEEDSLRFVRSVLEASYRETVFTIRDGERFIGLIGFKSTDPLARTTEIGYWLREAWQGRGIVTTAVRALCRMAREELAMRCVAIKCATGNGPSNRIPQRLGFTLDHVEHRAELLEDGRYTDANVYLLNLADRNTSVRP</sequence>
<dbReference type="Pfam" id="PF13302">
    <property type="entry name" value="Acetyltransf_3"/>
    <property type="match status" value="1"/>
</dbReference>
<dbReference type="Gene3D" id="3.40.630.30">
    <property type="match status" value="1"/>
</dbReference>
<dbReference type="GeneID" id="78341427"/>
<dbReference type="Proteomes" id="UP000318946">
    <property type="component" value="Chromosome"/>
</dbReference>
<organism evidence="1 2">
    <name type="scientific">Alistipes communis</name>
    <dbReference type="NCBI Taxonomy" id="2585118"/>
    <lineage>
        <taxon>Bacteria</taxon>
        <taxon>Pseudomonadati</taxon>
        <taxon>Bacteroidota</taxon>
        <taxon>Bacteroidia</taxon>
        <taxon>Bacteroidales</taxon>
        <taxon>Rikenellaceae</taxon>
        <taxon>Alistipes</taxon>
    </lineage>
</organism>